<comment type="caution">
    <text evidence="2">The sequence shown here is derived from an EMBL/GenBank/DDBJ whole genome shotgun (WGS) entry which is preliminary data.</text>
</comment>
<sequence length="260" mass="28916">MIKKTSIILILITIAILACVSGVSAQNIGMSNGTLSIYSDDNSDIVSISASNLEVVKNKNDSFKVLNKQKVTYKILEKYQGKPITINKIKWSWGDGTSSNSKTATHTYKTSGWKKIKIVVNASADYDVLGWGNNKTRWIAVSKTFNVYVDNKADLVVSSIVQNNNQKNGNVHSITIKLSNQGASTMKKSYFTFNLKYGKYSKTVKGWIPAIKSGKKLTFTLKMPKVIPYNLRNKAIRTIKLNTKNAPEAMTFNNIIQFKG</sequence>
<dbReference type="EMBL" id="LWMV01000063">
    <property type="protein sequence ID" value="KZX14875.1"/>
    <property type="molecule type" value="Genomic_DNA"/>
</dbReference>
<dbReference type="RefSeq" id="WP_067089474.1">
    <property type="nucleotide sequence ID" value="NZ_LWMV01000063.1"/>
</dbReference>
<dbReference type="InterPro" id="IPR035986">
    <property type="entry name" value="PKD_dom_sf"/>
</dbReference>
<dbReference type="PATRIC" id="fig|49547.3.peg.383"/>
<organism evidence="2 3">
    <name type="scientific">Methanobrevibacter curvatus</name>
    <dbReference type="NCBI Taxonomy" id="49547"/>
    <lineage>
        <taxon>Archaea</taxon>
        <taxon>Methanobacteriati</taxon>
        <taxon>Methanobacteriota</taxon>
        <taxon>Methanomada group</taxon>
        <taxon>Methanobacteria</taxon>
        <taxon>Methanobacteriales</taxon>
        <taxon>Methanobacteriaceae</taxon>
        <taxon>Methanobrevibacter</taxon>
    </lineage>
</organism>
<keyword evidence="3" id="KW-1185">Reference proteome</keyword>
<accession>A0A166CUG0</accession>
<protein>
    <recommendedName>
        <fullName evidence="1">PKD domain-containing protein</fullName>
    </recommendedName>
</protein>
<evidence type="ECO:0000313" key="3">
    <source>
        <dbReference type="Proteomes" id="UP000077245"/>
    </source>
</evidence>
<dbReference type="Pfam" id="PF18911">
    <property type="entry name" value="PKD_4"/>
    <property type="match status" value="1"/>
</dbReference>
<dbReference type="Gene3D" id="2.60.40.10">
    <property type="entry name" value="Immunoglobulins"/>
    <property type="match status" value="1"/>
</dbReference>
<dbReference type="AlphaFoldDB" id="A0A166CUG0"/>
<dbReference type="SUPFAM" id="SSF49299">
    <property type="entry name" value="PKD domain"/>
    <property type="match status" value="1"/>
</dbReference>
<feature type="domain" description="PKD" evidence="1">
    <location>
        <begin position="90"/>
        <end position="124"/>
    </location>
</feature>
<reference evidence="2 3" key="1">
    <citation type="submission" date="2016-04" db="EMBL/GenBank/DDBJ databases">
        <title>Genome sequence of Methanobrevibacter curvatus DSM 11111.</title>
        <authorList>
            <person name="Poehlein A."/>
            <person name="Seedorf H."/>
            <person name="Daniel R."/>
        </authorList>
    </citation>
    <scope>NUCLEOTIDE SEQUENCE [LARGE SCALE GENOMIC DNA]</scope>
    <source>
        <strain evidence="2 3">DSM 11111</strain>
    </source>
</reference>
<dbReference type="InterPro" id="IPR013783">
    <property type="entry name" value="Ig-like_fold"/>
</dbReference>
<dbReference type="PROSITE" id="PS50093">
    <property type="entry name" value="PKD"/>
    <property type="match status" value="1"/>
</dbReference>
<evidence type="ECO:0000259" key="1">
    <source>
        <dbReference type="PROSITE" id="PS50093"/>
    </source>
</evidence>
<gene>
    <name evidence="2" type="ORF">MBCUR_03640</name>
</gene>
<dbReference type="CDD" id="cd00146">
    <property type="entry name" value="PKD"/>
    <property type="match status" value="1"/>
</dbReference>
<name>A0A166CUG0_9EURY</name>
<evidence type="ECO:0000313" key="2">
    <source>
        <dbReference type="EMBL" id="KZX14875.1"/>
    </source>
</evidence>
<dbReference type="Proteomes" id="UP000077245">
    <property type="component" value="Unassembled WGS sequence"/>
</dbReference>
<dbReference type="PROSITE" id="PS51257">
    <property type="entry name" value="PROKAR_LIPOPROTEIN"/>
    <property type="match status" value="1"/>
</dbReference>
<dbReference type="InterPro" id="IPR000601">
    <property type="entry name" value="PKD_dom"/>
</dbReference>
<proteinExistence type="predicted"/>